<reference evidence="1" key="1">
    <citation type="submission" date="2022-03" db="EMBL/GenBank/DDBJ databases">
        <title>Streptomyces 7R015 and 7R016 isolated from Barleria lupulina in Thailand.</title>
        <authorList>
            <person name="Kanchanasin P."/>
            <person name="Phongsopitanun W."/>
            <person name="Tanasupawat S."/>
        </authorList>
    </citation>
    <scope>NUCLEOTIDE SEQUENCE</scope>
    <source>
        <strain evidence="1">7R015</strain>
    </source>
</reference>
<accession>A0ABS9YPB1</accession>
<keyword evidence="2" id="KW-1185">Reference proteome</keyword>
<gene>
    <name evidence="1" type="ORF">MQP27_49415</name>
</gene>
<dbReference type="Proteomes" id="UP001165269">
    <property type="component" value="Unassembled WGS sequence"/>
</dbReference>
<evidence type="ECO:0000313" key="2">
    <source>
        <dbReference type="Proteomes" id="UP001165269"/>
    </source>
</evidence>
<comment type="caution">
    <text evidence="1">The sequence shown here is derived from an EMBL/GenBank/DDBJ whole genome shotgun (WGS) entry which is preliminary data.</text>
</comment>
<organism evidence="1 2">
    <name type="scientific">Streptomyces cylindrosporus</name>
    <dbReference type="NCBI Taxonomy" id="2927583"/>
    <lineage>
        <taxon>Bacteria</taxon>
        <taxon>Bacillati</taxon>
        <taxon>Actinomycetota</taxon>
        <taxon>Actinomycetes</taxon>
        <taxon>Kitasatosporales</taxon>
        <taxon>Streptomycetaceae</taxon>
        <taxon>Streptomyces</taxon>
    </lineage>
</organism>
<evidence type="ECO:0000313" key="1">
    <source>
        <dbReference type="EMBL" id="MCI3279111.1"/>
    </source>
</evidence>
<protein>
    <submittedName>
        <fullName evidence="1">Uncharacterized protein</fullName>
    </submittedName>
</protein>
<sequence length="74" mass="8091">MTTPQQAAAARLQNQADHYNAAQAKAAQGGPMALITFWTNVNRKLVKDALASGDRSLADRLAKHLNDFYQAHAR</sequence>
<name>A0ABS9YPB1_9ACTN</name>
<dbReference type="RefSeq" id="WP_242778725.1">
    <property type="nucleotide sequence ID" value="NZ_JALDAY010000024.1"/>
</dbReference>
<dbReference type="EMBL" id="JALDAY010000024">
    <property type="protein sequence ID" value="MCI3279111.1"/>
    <property type="molecule type" value="Genomic_DNA"/>
</dbReference>
<proteinExistence type="predicted"/>